<sequence>MADRTYMSLPIFLTLLLQRSASDSESGGGVRGGLGRLSARCLWLGIAVSGFGMILGCDRIPLFSDDSTYRSASPGAGHDPVDESSQPSGGFAGKIVAQGTLQPQTGVLRLMAPPGDRVIRIAVNEGEIVEPGDLLVELESARAKQVELDVAQTKLDEGKQRLAAEASAAQARLQVARAKLRQSEAELQQAQTKLRIAEGEGGELDLLRRAADLAQRKLDRLRDAANDPSTRRLVSDDQLEEEGLKIEESRAGYESAKADAKDAIAAGRLAVEAAEQEIIAAERAIEAAAATGSIGSLEKQIELLKLSLEMAKLKSPIRGRVLSIDSMVGQATTTMPLMHLADTTEMICIAEINVADLNRVEPGQTAIITSPGLVQPLTGTVQKIHPMIAAPGLSNPFPMAPVDRYTGEATIKIEPESVPFAAQRIEMQVEVVIRIEPTQYEMIDSPALP</sequence>
<comment type="subcellular location">
    <subcellularLocation>
        <location evidence="1">Cell envelope</location>
    </subcellularLocation>
</comment>
<protein>
    <submittedName>
        <fullName evidence="5">Multidrug resistance protein MdtN</fullName>
    </submittedName>
</protein>
<keyword evidence="2 3" id="KW-0175">Coiled coil</keyword>
<feature type="coiled-coil region" evidence="3">
    <location>
        <begin position="159"/>
        <end position="224"/>
    </location>
</feature>
<dbReference type="Gene3D" id="2.40.30.170">
    <property type="match status" value="1"/>
</dbReference>
<comment type="caution">
    <text evidence="5">The sequence shown here is derived from an EMBL/GenBank/DDBJ whole genome shotgun (WGS) entry which is preliminary data.</text>
</comment>
<dbReference type="InterPro" id="IPR014315">
    <property type="entry name" value="ABC_heterocyst_DevB"/>
</dbReference>
<proteinExistence type="predicted"/>
<dbReference type="SUPFAM" id="SSF57997">
    <property type="entry name" value="Tropomyosin"/>
    <property type="match status" value="1"/>
</dbReference>
<accession>A0A5C6A4G5</accession>
<name>A0A5C6A4G5_9BACT</name>
<dbReference type="GO" id="GO:0030313">
    <property type="term" value="C:cell envelope"/>
    <property type="evidence" value="ECO:0007669"/>
    <property type="project" value="UniProtKB-SubCell"/>
</dbReference>
<evidence type="ECO:0000256" key="3">
    <source>
        <dbReference type="SAM" id="Coils"/>
    </source>
</evidence>
<keyword evidence="6" id="KW-1185">Reference proteome</keyword>
<dbReference type="AlphaFoldDB" id="A0A5C6A4G5"/>
<evidence type="ECO:0000256" key="4">
    <source>
        <dbReference type="SAM" id="MobiDB-lite"/>
    </source>
</evidence>
<reference evidence="5 6" key="1">
    <citation type="submission" date="2019-02" db="EMBL/GenBank/DDBJ databases">
        <title>Deep-cultivation of Planctomycetes and their phenomic and genomic characterization uncovers novel biology.</title>
        <authorList>
            <person name="Wiegand S."/>
            <person name="Jogler M."/>
            <person name="Boedeker C."/>
            <person name="Pinto D."/>
            <person name="Vollmers J."/>
            <person name="Rivas-Marin E."/>
            <person name="Kohn T."/>
            <person name="Peeters S.H."/>
            <person name="Heuer A."/>
            <person name="Rast P."/>
            <person name="Oberbeckmann S."/>
            <person name="Bunk B."/>
            <person name="Jeske O."/>
            <person name="Meyerdierks A."/>
            <person name="Storesund J.E."/>
            <person name="Kallscheuer N."/>
            <person name="Luecker S."/>
            <person name="Lage O.M."/>
            <person name="Pohl T."/>
            <person name="Merkel B.J."/>
            <person name="Hornburger P."/>
            <person name="Mueller R.-W."/>
            <person name="Bruemmer F."/>
            <person name="Labrenz M."/>
            <person name="Spormann A.M."/>
            <person name="Op Den Camp H."/>
            <person name="Overmann J."/>
            <person name="Amann R."/>
            <person name="Jetten M.S.M."/>
            <person name="Mascher T."/>
            <person name="Medema M.H."/>
            <person name="Devos D.P."/>
            <person name="Kaster A.-K."/>
            <person name="Ovreas L."/>
            <person name="Rohde M."/>
            <person name="Galperin M.Y."/>
            <person name="Jogler C."/>
        </authorList>
    </citation>
    <scope>NUCLEOTIDE SEQUENCE [LARGE SCALE GENOMIC DNA]</scope>
    <source>
        <strain evidence="5 6">Pla100</strain>
    </source>
</reference>
<feature type="coiled-coil region" evidence="3">
    <location>
        <begin position="271"/>
        <end position="314"/>
    </location>
</feature>
<evidence type="ECO:0000313" key="5">
    <source>
        <dbReference type="EMBL" id="TWT94285.1"/>
    </source>
</evidence>
<dbReference type="EMBL" id="SJPM01000008">
    <property type="protein sequence ID" value="TWT94285.1"/>
    <property type="molecule type" value="Genomic_DNA"/>
</dbReference>
<evidence type="ECO:0000313" key="6">
    <source>
        <dbReference type="Proteomes" id="UP000316213"/>
    </source>
</evidence>
<evidence type="ECO:0000256" key="1">
    <source>
        <dbReference type="ARBA" id="ARBA00004196"/>
    </source>
</evidence>
<dbReference type="PANTHER" id="PTHR32347:SF27">
    <property type="entry name" value="RND EFFLUX PUMP MEMBRANE FUSION PROTEIN BARREL-SANDWICH DOMAIN-CONTAINING PROTEIN"/>
    <property type="match status" value="1"/>
</dbReference>
<dbReference type="Proteomes" id="UP000316213">
    <property type="component" value="Unassembled WGS sequence"/>
</dbReference>
<gene>
    <name evidence="5" type="primary">mdtN_2</name>
    <name evidence="5" type="ORF">Pla100_38960</name>
</gene>
<dbReference type="NCBIfam" id="TIGR02971">
    <property type="entry name" value="heterocyst_DevB"/>
    <property type="match status" value="1"/>
</dbReference>
<evidence type="ECO:0000256" key="2">
    <source>
        <dbReference type="ARBA" id="ARBA00023054"/>
    </source>
</evidence>
<dbReference type="RefSeq" id="WP_231603215.1">
    <property type="nucleotide sequence ID" value="NZ_SJPM01000008.1"/>
</dbReference>
<dbReference type="PANTHER" id="PTHR32347">
    <property type="entry name" value="EFFLUX SYSTEM COMPONENT YKNX-RELATED"/>
    <property type="match status" value="1"/>
</dbReference>
<dbReference type="InterPro" id="IPR050465">
    <property type="entry name" value="UPF0194_transport"/>
</dbReference>
<feature type="region of interest" description="Disordered" evidence="4">
    <location>
        <begin position="71"/>
        <end position="93"/>
    </location>
</feature>
<organism evidence="5 6">
    <name type="scientific">Neorhodopirellula pilleata</name>
    <dbReference type="NCBI Taxonomy" id="2714738"/>
    <lineage>
        <taxon>Bacteria</taxon>
        <taxon>Pseudomonadati</taxon>
        <taxon>Planctomycetota</taxon>
        <taxon>Planctomycetia</taxon>
        <taxon>Pirellulales</taxon>
        <taxon>Pirellulaceae</taxon>
        <taxon>Neorhodopirellula</taxon>
    </lineage>
</organism>